<protein>
    <recommendedName>
        <fullName evidence="3">Lipoprotein</fullName>
    </recommendedName>
</protein>
<keyword evidence="2" id="KW-1185">Reference proteome</keyword>
<proteinExistence type="predicted"/>
<comment type="caution">
    <text evidence="1">The sequence shown here is derived from an EMBL/GenBank/DDBJ whole genome shotgun (WGS) entry which is preliminary data.</text>
</comment>
<reference evidence="2" key="1">
    <citation type="journal article" date="2019" name="Int. J. Syst. Evol. Microbiol.">
        <title>The Global Catalogue of Microorganisms (GCM) 10K type strain sequencing project: providing services to taxonomists for standard genome sequencing and annotation.</title>
        <authorList>
            <consortium name="The Broad Institute Genomics Platform"/>
            <consortium name="The Broad Institute Genome Sequencing Center for Infectious Disease"/>
            <person name="Wu L."/>
            <person name="Ma J."/>
        </authorList>
    </citation>
    <scope>NUCLEOTIDE SEQUENCE [LARGE SCALE GENOMIC DNA]</scope>
    <source>
        <strain evidence="2">JCM 17498</strain>
    </source>
</reference>
<accession>A0ABP7DS58</accession>
<sequence length="170" mass="18214">MRGRLMALLFIALTIAGCGKRDDDPATLAPPEFVPPVTQAPAPVAGQANTVPLTAYVGHHPRDAVDGVSFFDRTEVANALIEAVPEADLRRRIIGRDTEQQRIFADGSKIGMHGCEKEQCDARNWTILVAVNGDANGAAFCYHDTRAMGDASRWTTRAGTARRPGTCPAA</sequence>
<dbReference type="PROSITE" id="PS51257">
    <property type="entry name" value="PROKAR_LIPOPROTEIN"/>
    <property type="match status" value="1"/>
</dbReference>
<dbReference type="RefSeq" id="WP_344692984.1">
    <property type="nucleotide sequence ID" value="NZ_BAABBF010000003.1"/>
</dbReference>
<evidence type="ECO:0008006" key="3">
    <source>
        <dbReference type="Google" id="ProtNLM"/>
    </source>
</evidence>
<evidence type="ECO:0000313" key="2">
    <source>
        <dbReference type="Proteomes" id="UP001500523"/>
    </source>
</evidence>
<dbReference type="EMBL" id="BAABBF010000003">
    <property type="protein sequence ID" value="GAA3708756.1"/>
    <property type="molecule type" value="Genomic_DNA"/>
</dbReference>
<dbReference type="Proteomes" id="UP001500523">
    <property type="component" value="Unassembled WGS sequence"/>
</dbReference>
<gene>
    <name evidence="1" type="ORF">GCM10022268_17590</name>
</gene>
<organism evidence="1 2">
    <name type="scientific">Sphingomonas cynarae</name>
    <dbReference type="NCBI Taxonomy" id="930197"/>
    <lineage>
        <taxon>Bacteria</taxon>
        <taxon>Pseudomonadati</taxon>
        <taxon>Pseudomonadota</taxon>
        <taxon>Alphaproteobacteria</taxon>
        <taxon>Sphingomonadales</taxon>
        <taxon>Sphingomonadaceae</taxon>
        <taxon>Sphingomonas</taxon>
    </lineage>
</organism>
<evidence type="ECO:0000313" key="1">
    <source>
        <dbReference type="EMBL" id="GAA3708756.1"/>
    </source>
</evidence>
<name>A0ABP7DS58_9SPHN</name>